<keyword evidence="9 10" id="KW-0472">Membrane</keyword>
<dbReference type="InterPro" id="IPR029045">
    <property type="entry name" value="ClpP/crotonase-like_dom_sf"/>
</dbReference>
<comment type="caution">
    <text evidence="13">The sequence shown here is derived from an EMBL/GenBank/DDBJ whole genome shotgun (WGS) entry which is preliminary data.</text>
</comment>
<evidence type="ECO:0000256" key="2">
    <source>
        <dbReference type="ARBA" id="ARBA00008683"/>
    </source>
</evidence>
<accession>A0A4Z0WKD2</accession>
<gene>
    <name evidence="13" type="primary">sohB</name>
    <name evidence="13" type="ORF">E4656_05745</name>
</gene>
<dbReference type="GO" id="GO:0004252">
    <property type="term" value="F:serine-type endopeptidase activity"/>
    <property type="evidence" value="ECO:0007669"/>
    <property type="project" value="InterPro"/>
</dbReference>
<comment type="subcellular location">
    <subcellularLocation>
        <location evidence="1">Cell membrane</location>
    </subcellularLocation>
</comment>
<dbReference type="SUPFAM" id="SSF52096">
    <property type="entry name" value="ClpP/crotonase"/>
    <property type="match status" value="1"/>
</dbReference>
<evidence type="ECO:0000256" key="1">
    <source>
        <dbReference type="ARBA" id="ARBA00004236"/>
    </source>
</evidence>
<dbReference type="PANTHER" id="PTHR42987:SF4">
    <property type="entry name" value="PROTEASE SOHB-RELATED"/>
    <property type="match status" value="1"/>
</dbReference>
<evidence type="ECO:0000256" key="8">
    <source>
        <dbReference type="ARBA" id="ARBA00022989"/>
    </source>
</evidence>
<name>A0A4Z0WKD2_9GAMM</name>
<keyword evidence="3" id="KW-1003">Cell membrane</keyword>
<dbReference type="EMBL" id="SRMF01000001">
    <property type="protein sequence ID" value="TGG95901.1"/>
    <property type="molecule type" value="Genomic_DNA"/>
</dbReference>
<keyword evidence="14" id="KW-1185">Reference proteome</keyword>
<dbReference type="NCBIfam" id="NF008745">
    <property type="entry name" value="PRK11778.1"/>
    <property type="match status" value="1"/>
</dbReference>
<evidence type="ECO:0000256" key="7">
    <source>
        <dbReference type="ARBA" id="ARBA00022825"/>
    </source>
</evidence>
<dbReference type="GO" id="GO:0005886">
    <property type="term" value="C:plasma membrane"/>
    <property type="evidence" value="ECO:0007669"/>
    <property type="project" value="UniProtKB-SubCell"/>
</dbReference>
<evidence type="ECO:0000256" key="6">
    <source>
        <dbReference type="ARBA" id="ARBA00022801"/>
    </source>
</evidence>
<evidence type="ECO:0000256" key="5">
    <source>
        <dbReference type="ARBA" id="ARBA00022692"/>
    </source>
</evidence>
<evidence type="ECO:0000256" key="3">
    <source>
        <dbReference type="ARBA" id="ARBA00022475"/>
    </source>
</evidence>
<feature type="domain" description="Peptidase S49 N-terminal proteobacteria" evidence="12">
    <location>
        <begin position="3"/>
        <end position="151"/>
    </location>
</feature>
<dbReference type="RefSeq" id="WP_135481939.1">
    <property type="nucleotide sequence ID" value="NZ_SRMF01000001.1"/>
</dbReference>
<feature type="transmembrane region" description="Helical" evidence="10">
    <location>
        <begin position="6"/>
        <end position="30"/>
    </location>
</feature>
<dbReference type="Proteomes" id="UP000297475">
    <property type="component" value="Unassembled WGS sequence"/>
</dbReference>
<evidence type="ECO:0000313" key="14">
    <source>
        <dbReference type="Proteomes" id="UP000297475"/>
    </source>
</evidence>
<evidence type="ECO:0000256" key="10">
    <source>
        <dbReference type="SAM" id="Phobius"/>
    </source>
</evidence>
<keyword evidence="8 10" id="KW-1133">Transmembrane helix</keyword>
<dbReference type="Pfam" id="PF01343">
    <property type="entry name" value="Peptidase_S49"/>
    <property type="match status" value="1"/>
</dbReference>
<dbReference type="CDD" id="cd07023">
    <property type="entry name" value="S49_Sppa_N_C"/>
    <property type="match status" value="1"/>
</dbReference>
<dbReference type="AlphaFoldDB" id="A0A4Z0WKD2"/>
<evidence type="ECO:0000259" key="11">
    <source>
        <dbReference type="Pfam" id="PF01343"/>
    </source>
</evidence>
<dbReference type="InterPro" id="IPR047272">
    <property type="entry name" value="S49_SppA_C"/>
</dbReference>
<organism evidence="13 14">
    <name type="scientific">Natronospirillum operosum</name>
    <dbReference type="NCBI Taxonomy" id="2759953"/>
    <lineage>
        <taxon>Bacteria</taxon>
        <taxon>Pseudomonadati</taxon>
        <taxon>Pseudomonadota</taxon>
        <taxon>Gammaproteobacteria</taxon>
        <taxon>Oceanospirillales</taxon>
        <taxon>Natronospirillaceae</taxon>
        <taxon>Natronospirillum</taxon>
    </lineage>
</organism>
<sequence length="341" mass="37951">MWQEYLLFLLRTVTIVAAIGLVIGLVAGVIGRAQKKPDKGHIVVENLGELVRKRREKVQEALLADRKAVRRWRKQRKAEEKAERRRKDAEQPERRVWVIDFKGDIQASEVRSLSESVTAVLGAARAGDTVLLRLESPGGTVPGYGLAASQLQRLRDGGLTLWACVDKVAASGGYMMACVADRIHAAPFAIVGSIGVVAQIPNVHRLLRKHDIGVEMHTAGEYKRTLTVLGENTKAGREKFREHLEGTHQLFKQHVAAARPALDIDSVADGDHWYGHQAIEKGLVDELTTSDDVLLKLCTDHQVLRVSYEVPKTLSRRLSLSVVNLLELAFDRVLERIQPLR</sequence>
<dbReference type="PANTHER" id="PTHR42987">
    <property type="entry name" value="PEPTIDASE S49"/>
    <property type="match status" value="1"/>
</dbReference>
<keyword evidence="4 13" id="KW-0645">Protease</keyword>
<evidence type="ECO:0000256" key="4">
    <source>
        <dbReference type="ARBA" id="ARBA00022670"/>
    </source>
</evidence>
<feature type="domain" description="Peptidase S49" evidence="11">
    <location>
        <begin position="157"/>
        <end position="302"/>
    </location>
</feature>
<dbReference type="Gene3D" id="3.90.226.10">
    <property type="entry name" value="2-enoyl-CoA Hydratase, Chain A, domain 1"/>
    <property type="match status" value="1"/>
</dbReference>
<evidence type="ECO:0000256" key="9">
    <source>
        <dbReference type="ARBA" id="ARBA00023136"/>
    </source>
</evidence>
<keyword evidence="7" id="KW-0720">Serine protease</keyword>
<evidence type="ECO:0000313" key="13">
    <source>
        <dbReference type="EMBL" id="TGG95901.1"/>
    </source>
</evidence>
<keyword evidence="5 10" id="KW-0812">Transmembrane</keyword>
<dbReference type="InterPro" id="IPR013703">
    <property type="entry name" value="Peptidase_S49_N_proteobac"/>
</dbReference>
<keyword evidence="6 13" id="KW-0378">Hydrolase</keyword>
<reference evidence="13 14" key="1">
    <citation type="submission" date="2019-04" db="EMBL/GenBank/DDBJ databases">
        <title>Natronospirillum operosus gen. nov., sp. nov., a haloalkaliphilic satellite isolated from decaying biomass of laboratory culture of cyanobacterium Geitlerinema sp. and proposal of Natronospirillaceae fam. nov. and Saccharospirillaceae fam. nov.</title>
        <authorList>
            <person name="Kevbrin V."/>
            <person name="Boltyanskaya Y."/>
            <person name="Koziaeva V."/>
            <person name="Grouzdev D.S."/>
            <person name="Park M."/>
            <person name="Cho J."/>
        </authorList>
    </citation>
    <scope>NUCLEOTIDE SEQUENCE [LARGE SCALE GENOMIC DNA]</scope>
    <source>
        <strain evidence="13 14">G-116</strain>
    </source>
</reference>
<dbReference type="Gene3D" id="6.20.330.10">
    <property type="match status" value="1"/>
</dbReference>
<evidence type="ECO:0000259" key="12">
    <source>
        <dbReference type="Pfam" id="PF08496"/>
    </source>
</evidence>
<protein>
    <submittedName>
        <fullName evidence="13">Protease SohB</fullName>
        <ecNumber evidence="13">3.4.21.-</ecNumber>
    </submittedName>
</protein>
<dbReference type="GO" id="GO:0006508">
    <property type="term" value="P:proteolysis"/>
    <property type="evidence" value="ECO:0007669"/>
    <property type="project" value="UniProtKB-KW"/>
</dbReference>
<dbReference type="EC" id="3.4.21.-" evidence="13"/>
<comment type="similarity">
    <text evidence="2">Belongs to the peptidase S49 family.</text>
</comment>
<dbReference type="OrthoDB" id="5614232at2"/>
<dbReference type="Pfam" id="PF08496">
    <property type="entry name" value="Peptidase_S49_N"/>
    <property type="match status" value="1"/>
</dbReference>
<proteinExistence type="inferred from homology"/>
<dbReference type="InterPro" id="IPR002142">
    <property type="entry name" value="Peptidase_S49"/>
</dbReference>